<protein>
    <recommendedName>
        <fullName evidence="1">Glycosyl transferase family 25 domain-containing protein</fullName>
    </recommendedName>
</protein>
<reference evidence="2" key="1">
    <citation type="journal article" date="2014" name="Int. J. Syst. Evol. Microbiol.">
        <title>Complete genome sequence of Corynebacterium casei LMG S-19264T (=DSM 44701T), isolated from a smear-ripened cheese.</title>
        <authorList>
            <consortium name="US DOE Joint Genome Institute (JGI-PGF)"/>
            <person name="Walter F."/>
            <person name="Albersmeier A."/>
            <person name="Kalinowski J."/>
            <person name="Ruckert C."/>
        </authorList>
    </citation>
    <scope>NUCLEOTIDE SEQUENCE</scope>
    <source>
        <strain evidence="2">NBRC 101628</strain>
    </source>
</reference>
<dbReference type="Proteomes" id="UP001161422">
    <property type="component" value="Unassembled WGS sequence"/>
</dbReference>
<dbReference type="Pfam" id="PF01755">
    <property type="entry name" value="Glyco_transf_25"/>
    <property type="match status" value="1"/>
</dbReference>
<dbReference type="InterPro" id="IPR002654">
    <property type="entry name" value="Glyco_trans_25"/>
</dbReference>
<name>A0AA37RUP6_9GAMM</name>
<dbReference type="AlphaFoldDB" id="A0AA37RUP6"/>
<dbReference type="EMBL" id="BSNC01000003">
    <property type="protein sequence ID" value="GLP95586.1"/>
    <property type="molecule type" value="Genomic_DNA"/>
</dbReference>
<gene>
    <name evidence="2" type="ORF">GCM10007895_08920</name>
</gene>
<accession>A0AA37RUP6</accession>
<evidence type="ECO:0000313" key="3">
    <source>
        <dbReference type="Proteomes" id="UP001161422"/>
    </source>
</evidence>
<keyword evidence="3" id="KW-1185">Reference proteome</keyword>
<evidence type="ECO:0000313" key="2">
    <source>
        <dbReference type="EMBL" id="GLP95586.1"/>
    </source>
</evidence>
<dbReference type="CDD" id="cd06532">
    <property type="entry name" value="Glyco_transf_25"/>
    <property type="match status" value="1"/>
</dbReference>
<evidence type="ECO:0000259" key="1">
    <source>
        <dbReference type="Pfam" id="PF01755"/>
    </source>
</evidence>
<proteinExistence type="predicted"/>
<reference evidence="2" key="2">
    <citation type="submission" date="2023-01" db="EMBL/GenBank/DDBJ databases">
        <title>Draft genome sequence of Paraferrimonas sedimenticola strain NBRC 101628.</title>
        <authorList>
            <person name="Sun Q."/>
            <person name="Mori K."/>
        </authorList>
    </citation>
    <scope>NUCLEOTIDE SEQUENCE</scope>
    <source>
        <strain evidence="2">NBRC 101628</strain>
    </source>
</reference>
<sequence>MSFKCPILLINLDRSTDRLARCQQLLSDAGVEFERISAVDGGQLSEQQLEQYAPKALADDLYYRRLTPGEIGCYLSHRKAWQIMVERQYPYAIILEDDFEVSGDISQTIAHIGRLDKSSEDWFFLKLACDDKRLKSIRYRRPLGEMTLATFSKQSSGTSAQAVSLKGAKRLLKHSQTFARPIDIDLQHWWEKGIQIMGLMPFAFRAGGYWDSQISAMANRSDQPQNRMRRALLLLSAKLQGWHETRKFIVEQQERNTKF</sequence>
<comment type="caution">
    <text evidence="2">The sequence shown here is derived from an EMBL/GenBank/DDBJ whole genome shotgun (WGS) entry which is preliminary data.</text>
</comment>
<organism evidence="2 3">
    <name type="scientific">Paraferrimonas sedimenticola</name>
    <dbReference type="NCBI Taxonomy" id="375674"/>
    <lineage>
        <taxon>Bacteria</taxon>
        <taxon>Pseudomonadati</taxon>
        <taxon>Pseudomonadota</taxon>
        <taxon>Gammaproteobacteria</taxon>
        <taxon>Alteromonadales</taxon>
        <taxon>Ferrimonadaceae</taxon>
        <taxon>Paraferrimonas</taxon>
    </lineage>
</organism>
<feature type="domain" description="Glycosyl transferase family 25" evidence="1">
    <location>
        <begin position="6"/>
        <end position="183"/>
    </location>
</feature>
<dbReference type="RefSeq" id="WP_169902923.1">
    <property type="nucleotide sequence ID" value="NZ_BSNC01000003.1"/>
</dbReference>